<proteinExistence type="predicted"/>
<dbReference type="Pfam" id="PF01564">
    <property type="entry name" value="Spermine_synth"/>
    <property type="match status" value="1"/>
</dbReference>
<dbReference type="Gene3D" id="3.40.50.150">
    <property type="entry name" value="Vaccinia Virus protein VP39"/>
    <property type="match status" value="1"/>
</dbReference>
<gene>
    <name evidence="4" type="ORF">EMPG_11914</name>
</gene>
<dbReference type="NCBIfam" id="NF037959">
    <property type="entry name" value="MFS_SpdSyn"/>
    <property type="match status" value="1"/>
</dbReference>
<feature type="transmembrane region" description="Helical" evidence="3">
    <location>
        <begin position="43"/>
        <end position="60"/>
    </location>
</feature>
<sequence>MPARKSPSKGGKSVQKVEDKRKPPSQSQDTENRVLSAPKTIQLIGLAILLLVLTAAYSPISQLTLSPVYGSVPSAAFHQRGMMLAALCGWFAKDQIRKRLSKKIMNILPVLAFTIPTIQFFLFMRSDQLGVVYGPLLTELLTYFPLVFLSVSSVAMLLEDADLRRYGETLGNHGPFFGSYILFSTIQKFVGFLLPGYIGKNALMARIPLQLITASLYAISLPSKWLLLALPPLLLSSGYNVHFPFKHTTALLNSTLQAENFVLLHREESLTGYLSVLENTKEHYRVMRCDHSLLGGEWTQMPNAQYPEVREPIYSIFTMLEAVRLIKNDDGSSRRGGPGTNSLVVGLGIGTTPTALVNHGIDTTVVEIDPAVYHIAEDYFSLPKNFTPVIQDAVKFVEEASRATPAPTFDYIVHDVFTGGVEPVSLFTIEFMKGLRSLLKEDGVIAINYAGDLTLPSSGLIVRTISAVFPSCRIFRESEPPADTREGDFTNMVIFCKLTDSPLEFRNPTEADFLGSKSREAYLMPQYEIDASSFAQVENGQQDVLAEGHVGDLVRWHSQSAAGHWSIMRTVLPPVIWENW</sequence>
<protein>
    <recommendedName>
        <fullName evidence="6">PABS domain-containing protein</fullName>
    </recommendedName>
</protein>
<keyword evidence="1" id="KW-0620">Polyamine biosynthesis</keyword>
<dbReference type="GO" id="GO:0006596">
    <property type="term" value="P:polyamine biosynthetic process"/>
    <property type="evidence" value="ECO:0007669"/>
    <property type="project" value="UniProtKB-KW"/>
</dbReference>
<feature type="transmembrane region" description="Helical" evidence="3">
    <location>
        <begin position="179"/>
        <end position="198"/>
    </location>
</feature>
<dbReference type="Proteomes" id="UP000053573">
    <property type="component" value="Unassembled WGS sequence"/>
</dbReference>
<feature type="transmembrane region" description="Helical" evidence="3">
    <location>
        <begin position="72"/>
        <end position="92"/>
    </location>
</feature>
<feature type="transmembrane region" description="Helical" evidence="3">
    <location>
        <begin position="136"/>
        <end position="158"/>
    </location>
</feature>
<evidence type="ECO:0008006" key="6">
    <source>
        <dbReference type="Google" id="ProtNLM"/>
    </source>
</evidence>
<keyword evidence="3" id="KW-0812">Transmembrane</keyword>
<dbReference type="PANTHER" id="PTHR43317">
    <property type="entry name" value="THERMOSPERMINE SYNTHASE ACAULIS5"/>
    <property type="match status" value="1"/>
</dbReference>
<dbReference type="EMBL" id="LDEV01000475">
    <property type="protein sequence ID" value="KLJ13131.1"/>
    <property type="molecule type" value="Genomic_DNA"/>
</dbReference>
<organism evidence="4 5">
    <name type="scientific">Blastomyces silverae</name>
    <dbReference type="NCBI Taxonomy" id="2060906"/>
    <lineage>
        <taxon>Eukaryota</taxon>
        <taxon>Fungi</taxon>
        <taxon>Dikarya</taxon>
        <taxon>Ascomycota</taxon>
        <taxon>Pezizomycotina</taxon>
        <taxon>Eurotiomycetes</taxon>
        <taxon>Eurotiomycetidae</taxon>
        <taxon>Onygenales</taxon>
        <taxon>Ajellomycetaceae</taxon>
        <taxon>Blastomyces</taxon>
    </lineage>
</organism>
<dbReference type="AlphaFoldDB" id="A0A0H1BVP4"/>
<dbReference type="STRING" id="2060906.A0A0H1BVP4"/>
<evidence type="ECO:0000256" key="3">
    <source>
        <dbReference type="SAM" id="Phobius"/>
    </source>
</evidence>
<keyword evidence="5" id="KW-1185">Reference proteome</keyword>
<name>A0A0H1BVP4_9EURO</name>
<keyword evidence="3" id="KW-0472">Membrane</keyword>
<evidence type="ECO:0000256" key="2">
    <source>
        <dbReference type="SAM" id="MobiDB-lite"/>
    </source>
</evidence>
<evidence type="ECO:0000256" key="1">
    <source>
        <dbReference type="ARBA" id="ARBA00023115"/>
    </source>
</evidence>
<evidence type="ECO:0000313" key="5">
    <source>
        <dbReference type="Proteomes" id="UP000053573"/>
    </source>
</evidence>
<feature type="transmembrane region" description="Helical" evidence="3">
    <location>
        <begin position="104"/>
        <end position="124"/>
    </location>
</feature>
<dbReference type="InterPro" id="IPR029063">
    <property type="entry name" value="SAM-dependent_MTases_sf"/>
</dbReference>
<feature type="region of interest" description="Disordered" evidence="2">
    <location>
        <begin position="1"/>
        <end position="32"/>
    </location>
</feature>
<accession>A0A0H1BVP4</accession>
<comment type="caution">
    <text evidence="4">The sequence shown here is derived from an EMBL/GenBank/DDBJ whole genome shotgun (WGS) entry which is preliminary data.</text>
</comment>
<dbReference type="OrthoDB" id="2016285at2759"/>
<dbReference type="FunFam" id="3.40.50.150:FF:000288">
    <property type="entry name" value="Spermine/spermidine synthase, putative"/>
    <property type="match status" value="1"/>
</dbReference>
<evidence type="ECO:0000313" key="4">
    <source>
        <dbReference type="EMBL" id="KLJ13131.1"/>
    </source>
</evidence>
<keyword evidence="3" id="KW-1133">Transmembrane helix</keyword>
<reference evidence="5" key="1">
    <citation type="journal article" date="2015" name="PLoS Genet.">
        <title>The dynamic genome and transcriptome of the human fungal pathogen Blastomyces and close relative Emmonsia.</title>
        <authorList>
            <person name="Munoz J.F."/>
            <person name="Gauthier G.M."/>
            <person name="Desjardins C.A."/>
            <person name="Gallo J.E."/>
            <person name="Holder J."/>
            <person name="Sullivan T.D."/>
            <person name="Marty A.J."/>
            <person name="Carmen J.C."/>
            <person name="Chen Z."/>
            <person name="Ding L."/>
            <person name="Gujja S."/>
            <person name="Magrini V."/>
            <person name="Misas E."/>
            <person name="Mitreva M."/>
            <person name="Priest M."/>
            <person name="Saif S."/>
            <person name="Whiston E.A."/>
            <person name="Young S."/>
            <person name="Zeng Q."/>
            <person name="Goldman W.E."/>
            <person name="Mardis E.R."/>
            <person name="Taylor J.W."/>
            <person name="McEwen J.G."/>
            <person name="Clay O.K."/>
            <person name="Klein B.S."/>
            <person name="Cuomo C.A."/>
        </authorList>
    </citation>
    <scope>NUCLEOTIDE SEQUENCE [LARGE SCALE GENOMIC DNA]</scope>
    <source>
        <strain evidence="5">UAMH 139</strain>
    </source>
</reference>
<dbReference type="PANTHER" id="PTHR43317:SF1">
    <property type="entry name" value="THERMOSPERMINE SYNTHASE ACAULIS5"/>
    <property type="match status" value="1"/>
</dbReference>
<dbReference type="SUPFAM" id="SSF53335">
    <property type="entry name" value="S-adenosyl-L-methionine-dependent methyltransferases"/>
    <property type="match status" value="1"/>
</dbReference>